<organism evidence="1 2">
    <name type="scientific">Stegodyphus mimosarum</name>
    <name type="common">African social velvet spider</name>
    <dbReference type="NCBI Taxonomy" id="407821"/>
    <lineage>
        <taxon>Eukaryota</taxon>
        <taxon>Metazoa</taxon>
        <taxon>Ecdysozoa</taxon>
        <taxon>Arthropoda</taxon>
        <taxon>Chelicerata</taxon>
        <taxon>Arachnida</taxon>
        <taxon>Araneae</taxon>
        <taxon>Araneomorphae</taxon>
        <taxon>Entelegynae</taxon>
        <taxon>Eresoidea</taxon>
        <taxon>Eresidae</taxon>
        <taxon>Stegodyphus</taxon>
    </lineage>
</organism>
<feature type="non-terminal residue" evidence="1">
    <location>
        <position position="48"/>
    </location>
</feature>
<dbReference type="Proteomes" id="UP000054359">
    <property type="component" value="Unassembled WGS sequence"/>
</dbReference>
<accession>A0A087TH78</accession>
<name>A0A087TH78_STEMI</name>
<evidence type="ECO:0000313" key="1">
    <source>
        <dbReference type="EMBL" id="KFM64467.1"/>
    </source>
</evidence>
<proteinExistence type="predicted"/>
<keyword evidence="2" id="KW-1185">Reference proteome</keyword>
<sequence>MFSHAGSTSTSAAMVSQIRHKIALLRKDTRATPIVSAQSPVLRCWLDG</sequence>
<dbReference type="AlphaFoldDB" id="A0A087TH78"/>
<gene>
    <name evidence="1" type="ORF">X975_13133</name>
</gene>
<protein>
    <submittedName>
        <fullName evidence="1">Uncharacterized protein</fullName>
    </submittedName>
</protein>
<evidence type="ECO:0000313" key="2">
    <source>
        <dbReference type="Proteomes" id="UP000054359"/>
    </source>
</evidence>
<reference evidence="1 2" key="1">
    <citation type="submission" date="2013-11" db="EMBL/GenBank/DDBJ databases">
        <title>Genome sequencing of Stegodyphus mimosarum.</title>
        <authorList>
            <person name="Bechsgaard J."/>
        </authorList>
    </citation>
    <scope>NUCLEOTIDE SEQUENCE [LARGE SCALE GENOMIC DNA]</scope>
</reference>
<dbReference type="EMBL" id="KK115214">
    <property type="protein sequence ID" value="KFM64467.1"/>
    <property type="molecule type" value="Genomic_DNA"/>
</dbReference>